<reference evidence="2 3" key="1">
    <citation type="submission" date="2015-12" db="EMBL/GenBank/DDBJ databases">
        <title>Draft genome sequence of Mesorhizobium sp. UFLA 01-765, a multitolerant efficient symbiont and plant-growth promoting strain isolated from Zn-mining soil using Leucaena leucocephala as a trap plant.</title>
        <authorList>
            <person name="Rangel W.M."/>
            <person name="Thijs S."/>
            <person name="Longatti S.M."/>
            <person name="Moreira F.M."/>
            <person name="Weyens N."/>
            <person name="Vangronsveld J."/>
            <person name="Van Hamme J.D."/>
            <person name="Bottos E.M."/>
            <person name="Rineau F."/>
        </authorList>
    </citation>
    <scope>NUCLEOTIDE SEQUENCE [LARGE SCALE GENOMIC DNA]</scope>
    <source>
        <strain evidence="2 3">UFLA 01-765</strain>
    </source>
</reference>
<sequence length="446" mass="49728">MDDSTLPLSGLSSVGGKSVVARFDGGMLSSNSGVLALAEVEKRLRVAERLARCIDDPRCPDQVVHSLADMIGFRMKMIAAGYEDGNDANRLRSDPIFKMAQDAPPSGRDLASQSTMCRLENLPDVRSLLAMGRAMVDLYCTSFRQVPKRIVLDIDDTFDAVHGGQQLRLFNAHHDEYGFQPIVVFDGDGRFVGAVLRPARRPSGAEIRPHLRRLVRAIRSNWPNTRILIRADSHYCSPQVIDWCRANDVDFILGVAPTTTLRKHVMELEASTTARFEASAKTGKVRRFKEFLDGAGSWSRVERIIARVEVGAQGTDTRFIVTNLAGGKAKALYADLYCRRGAAENHIKSWKTHLAADRTSCTRATANQFRLFLHAGAYWMMWGLRAAMPKRSSLAVAQFDTLRLRLIKIAARVVEMKTQIRLHLPTSCPDQRTLRIVLSRIPQLAT</sequence>
<gene>
    <name evidence="2" type="ORF">AU467_27600</name>
</gene>
<dbReference type="EMBL" id="LPWA01000123">
    <property type="protein sequence ID" value="KUM25051.1"/>
    <property type="molecule type" value="Genomic_DNA"/>
</dbReference>
<protein>
    <submittedName>
        <fullName evidence="2">Transposase</fullName>
    </submittedName>
</protein>
<dbReference type="OrthoDB" id="476248at2"/>
<dbReference type="InterPro" id="IPR047960">
    <property type="entry name" value="Transpos_IS1380"/>
</dbReference>
<comment type="caution">
    <text evidence="2">The sequence shown here is derived from an EMBL/GenBank/DDBJ whole genome shotgun (WGS) entry which is preliminary data.</text>
</comment>
<evidence type="ECO:0000259" key="1">
    <source>
        <dbReference type="Pfam" id="PF13701"/>
    </source>
</evidence>
<feature type="domain" description="Transposase DDE" evidence="1">
    <location>
        <begin position="13"/>
        <end position="445"/>
    </location>
</feature>
<dbReference type="Pfam" id="PF13701">
    <property type="entry name" value="DDE_Tnp_1_4"/>
    <property type="match status" value="1"/>
</dbReference>
<dbReference type="InterPro" id="IPR025668">
    <property type="entry name" value="Tnp_DDE_dom"/>
</dbReference>
<dbReference type="AlphaFoldDB" id="A0A101KQK5"/>
<dbReference type="Proteomes" id="UP000053176">
    <property type="component" value="Unassembled WGS sequence"/>
</dbReference>
<dbReference type="SUPFAM" id="SSF53098">
    <property type="entry name" value="Ribonuclease H-like"/>
    <property type="match status" value="1"/>
</dbReference>
<dbReference type="NCBIfam" id="NF033539">
    <property type="entry name" value="transpos_IS1380"/>
    <property type="match status" value="1"/>
</dbReference>
<dbReference type="InterPro" id="IPR012337">
    <property type="entry name" value="RNaseH-like_sf"/>
</dbReference>
<name>A0A101KQK5_RHILI</name>
<proteinExistence type="predicted"/>
<evidence type="ECO:0000313" key="3">
    <source>
        <dbReference type="Proteomes" id="UP000053176"/>
    </source>
</evidence>
<organism evidence="2 3">
    <name type="scientific">Rhizobium loti</name>
    <name type="common">Mesorhizobium loti</name>
    <dbReference type="NCBI Taxonomy" id="381"/>
    <lineage>
        <taxon>Bacteria</taxon>
        <taxon>Pseudomonadati</taxon>
        <taxon>Pseudomonadota</taxon>
        <taxon>Alphaproteobacteria</taxon>
        <taxon>Hyphomicrobiales</taxon>
        <taxon>Phyllobacteriaceae</taxon>
        <taxon>Mesorhizobium</taxon>
    </lineage>
</organism>
<accession>A0A101KQK5</accession>
<evidence type="ECO:0000313" key="2">
    <source>
        <dbReference type="EMBL" id="KUM25051.1"/>
    </source>
</evidence>